<dbReference type="CDD" id="cd02027">
    <property type="entry name" value="APSK"/>
    <property type="match status" value="1"/>
</dbReference>
<sequence length="206" mass="21595">MNMKGGFPPEAVAPVIWMTGLPGAGKTTTANALAERLLEDGAKAIVLDGDALRSGLCADLGFSDADRMENIRRFAHVAKLFQREGYVVIVATISPLQAHRDLARSIVGEGFFETYVATPFDVCRSRDPKGMYARAEQGRLMQFTGVSGVYEPPVAPDISIDTTERSVAFSLAEVMAQLARVSALPAPLDAAASAPVAASAPAAAGG</sequence>
<feature type="binding site" evidence="6">
    <location>
        <begin position="20"/>
        <end position="27"/>
    </location>
    <ligand>
        <name>ATP</name>
        <dbReference type="ChEBI" id="CHEBI:30616"/>
    </ligand>
</feature>
<evidence type="ECO:0000256" key="3">
    <source>
        <dbReference type="ARBA" id="ARBA00022679"/>
    </source>
</evidence>
<dbReference type="InterPro" id="IPR027417">
    <property type="entry name" value="P-loop_NTPase"/>
</dbReference>
<dbReference type="Proteomes" id="UP000001812">
    <property type="component" value="Chromosome I"/>
</dbReference>
<dbReference type="EMBL" id="CM000832">
    <property type="protein sequence ID" value="EET06347.1"/>
    <property type="molecule type" value="Genomic_DNA"/>
</dbReference>
<dbReference type="PANTHER" id="PTHR42700">
    <property type="entry name" value="SULFATE ADENYLYLTRANSFERASE"/>
    <property type="match status" value="1"/>
</dbReference>
<proteinExistence type="inferred from homology"/>
<reference evidence="9" key="1">
    <citation type="submission" date="2009-05" db="EMBL/GenBank/DDBJ databases">
        <authorList>
            <person name="Harkins D.M."/>
            <person name="DeShazer D."/>
            <person name="Woods D.E."/>
            <person name="Brinkac L.M."/>
            <person name="Brown K.A."/>
            <person name="Hung G.C."/>
            <person name="Tuanyok A."/>
            <person name="Zhang B."/>
            <person name="Nierman W.C."/>
        </authorList>
    </citation>
    <scope>NUCLEOTIDE SEQUENCE [LARGE SCALE GENOMIC DNA]</scope>
    <source>
        <strain evidence="9">1710a</strain>
    </source>
</reference>
<evidence type="ECO:0000256" key="4">
    <source>
        <dbReference type="ARBA" id="ARBA00022741"/>
    </source>
</evidence>
<dbReference type="GO" id="GO:0005524">
    <property type="term" value="F:ATP binding"/>
    <property type="evidence" value="ECO:0007669"/>
    <property type="project" value="UniProtKB-UniRule"/>
</dbReference>
<dbReference type="RefSeq" id="WP_004193917.1">
    <property type="nucleotide sequence ID" value="NZ_CM000832.1"/>
</dbReference>
<accession>A0A0E1W9Z7</accession>
<dbReference type="UniPathway" id="UPA00140">
    <property type="reaction ID" value="UER00205"/>
</dbReference>
<keyword evidence="6" id="KW-0597">Phosphoprotein</keyword>
<evidence type="ECO:0000313" key="9">
    <source>
        <dbReference type="EMBL" id="EET06347.1"/>
    </source>
</evidence>
<comment type="function">
    <text evidence="6 7">Catalyzes the synthesis of activated sulfate.</text>
</comment>
<dbReference type="GO" id="GO:0070814">
    <property type="term" value="P:hydrogen sulfide biosynthetic process"/>
    <property type="evidence" value="ECO:0007669"/>
    <property type="project" value="UniProtKB-UniRule"/>
</dbReference>
<evidence type="ECO:0000256" key="6">
    <source>
        <dbReference type="HAMAP-Rule" id="MF_00065"/>
    </source>
</evidence>
<feature type="active site" description="Phosphoserine intermediate" evidence="6">
    <location>
        <position position="94"/>
    </location>
</feature>
<dbReference type="GO" id="GO:0004781">
    <property type="term" value="F:sulfate adenylyltransferase (ATP) activity"/>
    <property type="evidence" value="ECO:0007669"/>
    <property type="project" value="TreeGrafter"/>
</dbReference>
<evidence type="ECO:0000256" key="5">
    <source>
        <dbReference type="ARBA" id="ARBA00022840"/>
    </source>
</evidence>
<feature type="domain" description="APS kinase" evidence="8">
    <location>
        <begin position="15"/>
        <end position="161"/>
    </location>
</feature>
<dbReference type="GO" id="GO:0019379">
    <property type="term" value="P:sulfate assimilation, phosphoadenylyl sulfate reduction by phosphoadenylyl-sulfate reductase (thioredoxin)"/>
    <property type="evidence" value="ECO:0007669"/>
    <property type="project" value="TreeGrafter"/>
</dbReference>
<name>A0A0E1W9Z7_BURPE</name>
<keyword evidence="3 6" id="KW-0808">Transferase</keyword>
<dbReference type="EC" id="2.7.1.25" evidence="2 6"/>
<dbReference type="GO" id="GO:0005737">
    <property type="term" value="C:cytoplasm"/>
    <property type="evidence" value="ECO:0007669"/>
    <property type="project" value="TreeGrafter"/>
</dbReference>
<dbReference type="NCBIfam" id="NF003013">
    <property type="entry name" value="PRK03846.1"/>
    <property type="match status" value="1"/>
</dbReference>
<dbReference type="SUPFAM" id="SSF52540">
    <property type="entry name" value="P-loop containing nucleoside triphosphate hydrolases"/>
    <property type="match status" value="1"/>
</dbReference>
<organism evidence="9">
    <name type="scientific">Burkholderia pseudomallei 1710a</name>
    <dbReference type="NCBI Taxonomy" id="320371"/>
    <lineage>
        <taxon>Bacteria</taxon>
        <taxon>Pseudomonadati</taxon>
        <taxon>Pseudomonadota</taxon>
        <taxon>Betaproteobacteria</taxon>
        <taxon>Burkholderiales</taxon>
        <taxon>Burkholderiaceae</taxon>
        <taxon>Burkholderia</taxon>
        <taxon>pseudomallei group</taxon>
    </lineage>
</organism>
<comment type="pathway">
    <text evidence="6 7">Sulfur metabolism; hydrogen sulfide biosynthesis; sulfite from sulfate: step 2/3.</text>
</comment>
<dbReference type="HOGENOM" id="CLU_046932_2_1_4"/>
<keyword evidence="4 6" id="KW-0547">Nucleotide-binding</keyword>
<dbReference type="HAMAP" id="MF_00065">
    <property type="entry name" value="Adenylyl_sulf_kinase"/>
    <property type="match status" value="1"/>
</dbReference>
<dbReference type="InterPro" id="IPR059117">
    <property type="entry name" value="APS_kinase_dom"/>
</dbReference>
<dbReference type="GO" id="GO:0004020">
    <property type="term" value="F:adenylylsulfate kinase activity"/>
    <property type="evidence" value="ECO:0007669"/>
    <property type="project" value="UniProtKB-UniRule"/>
</dbReference>
<dbReference type="InterPro" id="IPR050512">
    <property type="entry name" value="Sulf_AdTrans/APS_kinase"/>
</dbReference>
<dbReference type="InterPro" id="IPR002891">
    <property type="entry name" value="APS"/>
</dbReference>
<dbReference type="Gene3D" id="3.40.50.300">
    <property type="entry name" value="P-loop containing nucleotide triphosphate hydrolases"/>
    <property type="match status" value="1"/>
</dbReference>
<evidence type="ECO:0000259" key="8">
    <source>
        <dbReference type="Pfam" id="PF01583"/>
    </source>
</evidence>
<comment type="similarity">
    <text evidence="6 7">Belongs to the APS kinase family.</text>
</comment>
<keyword evidence="5 6" id="KW-0067">ATP-binding</keyword>
<dbReference type="Pfam" id="PF01583">
    <property type="entry name" value="APS_kinase"/>
    <property type="match status" value="1"/>
</dbReference>
<evidence type="ECO:0000256" key="7">
    <source>
        <dbReference type="RuleBase" id="RU004347"/>
    </source>
</evidence>
<dbReference type="GeneID" id="93060921"/>
<evidence type="ECO:0000256" key="2">
    <source>
        <dbReference type="ARBA" id="ARBA00012121"/>
    </source>
</evidence>
<dbReference type="GO" id="GO:0010134">
    <property type="term" value="P:sulfate assimilation via adenylyl sulfate reduction"/>
    <property type="evidence" value="ECO:0007669"/>
    <property type="project" value="TreeGrafter"/>
</dbReference>
<dbReference type="AlphaFoldDB" id="A0A0E1W9Z7"/>
<keyword evidence="6 7" id="KW-0418">Kinase</keyword>
<dbReference type="PANTHER" id="PTHR42700:SF1">
    <property type="entry name" value="SULFATE ADENYLYLTRANSFERASE"/>
    <property type="match status" value="1"/>
</dbReference>
<evidence type="ECO:0000256" key="1">
    <source>
        <dbReference type="ARBA" id="ARBA00001823"/>
    </source>
</evidence>
<comment type="catalytic activity">
    <reaction evidence="1 6 7">
        <text>adenosine 5'-phosphosulfate + ATP = 3'-phosphoadenylyl sulfate + ADP + H(+)</text>
        <dbReference type="Rhea" id="RHEA:24152"/>
        <dbReference type="ChEBI" id="CHEBI:15378"/>
        <dbReference type="ChEBI" id="CHEBI:30616"/>
        <dbReference type="ChEBI" id="CHEBI:58243"/>
        <dbReference type="ChEBI" id="CHEBI:58339"/>
        <dbReference type="ChEBI" id="CHEBI:456216"/>
        <dbReference type="EC" id="2.7.1.25"/>
    </reaction>
</comment>
<gene>
    <name evidence="9" type="primary">cysC_3</name>
    <name evidence="6" type="synonym">cysC</name>
    <name evidence="9" type="ORF">BURPS1710A_3231</name>
</gene>
<dbReference type="NCBIfam" id="TIGR00455">
    <property type="entry name" value="apsK"/>
    <property type="match status" value="1"/>
</dbReference>
<protein>
    <recommendedName>
        <fullName evidence="2 6">Adenylyl-sulfate kinase</fullName>
        <ecNumber evidence="2 6">2.7.1.25</ecNumber>
    </recommendedName>
    <alternativeName>
        <fullName evidence="6">APS kinase</fullName>
    </alternativeName>
    <alternativeName>
        <fullName evidence="6">ATP adenosine-5'-phosphosulfate 3'-phosphotransferase</fullName>
    </alternativeName>
    <alternativeName>
        <fullName evidence="6">Adenosine-5'-phosphosulfate kinase</fullName>
    </alternativeName>
</protein>